<accession>A0A6J5KQW8</accession>
<dbReference type="EMBL" id="LR796181">
    <property type="protein sequence ID" value="CAB4124854.1"/>
    <property type="molecule type" value="Genomic_DNA"/>
</dbReference>
<protein>
    <submittedName>
        <fullName evidence="1">Uncharacterized protein</fullName>
    </submittedName>
</protein>
<evidence type="ECO:0000313" key="2">
    <source>
        <dbReference type="EMBL" id="CAB5220960.1"/>
    </source>
</evidence>
<evidence type="ECO:0000313" key="1">
    <source>
        <dbReference type="EMBL" id="CAB4124854.1"/>
    </source>
</evidence>
<proteinExistence type="predicted"/>
<organism evidence="1">
    <name type="scientific">uncultured Caudovirales phage</name>
    <dbReference type="NCBI Taxonomy" id="2100421"/>
    <lineage>
        <taxon>Viruses</taxon>
        <taxon>Duplodnaviria</taxon>
        <taxon>Heunggongvirae</taxon>
        <taxon>Uroviricota</taxon>
        <taxon>Caudoviricetes</taxon>
        <taxon>Peduoviridae</taxon>
        <taxon>Maltschvirus</taxon>
        <taxon>Maltschvirus maltsch</taxon>
    </lineage>
</organism>
<gene>
    <name evidence="2" type="ORF">UFOVP246_62</name>
    <name evidence="1" type="ORF">UFOVP59_53</name>
</gene>
<dbReference type="EMBL" id="LR798291">
    <property type="protein sequence ID" value="CAB5220960.1"/>
    <property type="molecule type" value="Genomic_DNA"/>
</dbReference>
<name>A0A6J5KQW8_9CAUD</name>
<reference evidence="1" key="1">
    <citation type="submission" date="2020-04" db="EMBL/GenBank/DDBJ databases">
        <authorList>
            <person name="Chiriac C."/>
            <person name="Salcher M."/>
            <person name="Ghai R."/>
            <person name="Kavagutti S V."/>
        </authorList>
    </citation>
    <scope>NUCLEOTIDE SEQUENCE</scope>
</reference>
<sequence>MKLYRDMTDEEKAEVDQQKFEDQVRYKFYVEKIMDIYDEAPRWKSELMQRENG</sequence>